<evidence type="ECO:0000313" key="4">
    <source>
        <dbReference type="WBParaSite" id="ECPE_0000916601-mRNA-1"/>
    </source>
</evidence>
<dbReference type="WBParaSite" id="ECPE_0000916601-mRNA-1">
    <property type="protein sequence ID" value="ECPE_0000916601-mRNA-1"/>
    <property type="gene ID" value="ECPE_0000916601"/>
</dbReference>
<organism evidence="4">
    <name type="scientific">Echinostoma caproni</name>
    <dbReference type="NCBI Taxonomy" id="27848"/>
    <lineage>
        <taxon>Eukaryota</taxon>
        <taxon>Metazoa</taxon>
        <taxon>Spiralia</taxon>
        <taxon>Lophotrochozoa</taxon>
        <taxon>Platyhelminthes</taxon>
        <taxon>Trematoda</taxon>
        <taxon>Digenea</taxon>
        <taxon>Plagiorchiida</taxon>
        <taxon>Echinostomata</taxon>
        <taxon>Echinostomatoidea</taxon>
        <taxon>Echinostomatidae</taxon>
        <taxon>Echinostoma</taxon>
    </lineage>
</organism>
<reference evidence="2 3" key="2">
    <citation type="submission" date="2018-11" db="EMBL/GenBank/DDBJ databases">
        <authorList>
            <consortium name="Pathogen Informatics"/>
        </authorList>
    </citation>
    <scope>NUCLEOTIDE SEQUENCE [LARGE SCALE GENOMIC DNA]</scope>
    <source>
        <strain evidence="2 3">Egypt</strain>
    </source>
</reference>
<dbReference type="AlphaFoldDB" id="A0A183AQA3"/>
<keyword evidence="3" id="KW-1185">Reference proteome</keyword>
<proteinExistence type="predicted"/>
<evidence type="ECO:0000256" key="1">
    <source>
        <dbReference type="SAM" id="MobiDB-lite"/>
    </source>
</evidence>
<feature type="region of interest" description="Disordered" evidence="1">
    <location>
        <begin position="1"/>
        <end position="69"/>
    </location>
</feature>
<protein>
    <submittedName>
        <fullName evidence="2 4">Uncharacterized protein</fullName>
    </submittedName>
</protein>
<dbReference type="Proteomes" id="UP000272942">
    <property type="component" value="Unassembled WGS sequence"/>
</dbReference>
<dbReference type="EMBL" id="UZAN01046969">
    <property type="protein sequence ID" value="VDP84850.1"/>
    <property type="molecule type" value="Genomic_DNA"/>
</dbReference>
<reference evidence="4" key="1">
    <citation type="submission" date="2016-06" db="UniProtKB">
        <authorList>
            <consortium name="WormBaseParasite"/>
        </authorList>
    </citation>
    <scope>IDENTIFICATION</scope>
</reference>
<evidence type="ECO:0000313" key="3">
    <source>
        <dbReference type="Proteomes" id="UP000272942"/>
    </source>
</evidence>
<name>A0A183AQA3_9TREM</name>
<accession>A0A183AQA3</accession>
<sequence length="69" mass="7416">MRPIQDGSSAADPIMPKRSTGRGQTKLSLTRPAAWAPPGFLRLSTPDPEEVTPANKHDEGQFTGRKTSA</sequence>
<evidence type="ECO:0000313" key="2">
    <source>
        <dbReference type="EMBL" id="VDP84850.1"/>
    </source>
</evidence>
<gene>
    <name evidence="2" type="ORF">ECPE_LOCUS9138</name>
</gene>